<keyword evidence="6" id="KW-0371">Homeobox</keyword>
<comment type="caution">
    <text evidence="6">The sequence shown here is derived from an EMBL/GenBank/DDBJ whole genome shotgun (WGS) entry which is preliminary data.</text>
</comment>
<dbReference type="GO" id="GO:0003677">
    <property type="term" value="F:DNA binding"/>
    <property type="evidence" value="ECO:0007669"/>
    <property type="project" value="UniProtKB-KW"/>
</dbReference>
<dbReference type="AlphaFoldDB" id="A0A168GCX3"/>
<name>A0A168GCX3_MUCCL</name>
<dbReference type="EMBL" id="AMYB01000016">
    <property type="protein sequence ID" value="OAC97560.1"/>
    <property type="molecule type" value="Genomic_DNA"/>
</dbReference>
<evidence type="ECO:0000259" key="5">
    <source>
        <dbReference type="PROSITE" id="PS50014"/>
    </source>
</evidence>
<feature type="region of interest" description="Disordered" evidence="4">
    <location>
        <begin position="284"/>
        <end position="316"/>
    </location>
</feature>
<evidence type="ECO:0000313" key="7">
    <source>
        <dbReference type="Proteomes" id="UP000077051"/>
    </source>
</evidence>
<feature type="compositionally biased region" description="Polar residues" evidence="4">
    <location>
        <begin position="301"/>
        <end position="310"/>
    </location>
</feature>
<dbReference type="VEuPathDB" id="FungiDB:MUCCIDRAFT_116337"/>
<dbReference type="PANTHER" id="PTHR15398:SF4">
    <property type="entry name" value="BROMODOMAIN-CONTAINING PROTEIN 8 ISOFORM X1"/>
    <property type="match status" value="1"/>
</dbReference>
<feature type="region of interest" description="Disordered" evidence="4">
    <location>
        <begin position="126"/>
        <end position="224"/>
    </location>
</feature>
<evidence type="ECO:0000256" key="3">
    <source>
        <dbReference type="SAM" id="Coils"/>
    </source>
</evidence>
<evidence type="ECO:0000256" key="1">
    <source>
        <dbReference type="ARBA" id="ARBA00023117"/>
    </source>
</evidence>
<dbReference type="OrthoDB" id="1742084at2759"/>
<feature type="coiled-coil region" evidence="3">
    <location>
        <begin position="91"/>
        <end position="118"/>
    </location>
</feature>
<accession>A0A168GCX3</accession>
<dbReference type="InterPro" id="IPR036427">
    <property type="entry name" value="Bromodomain-like_sf"/>
</dbReference>
<evidence type="ECO:0000256" key="4">
    <source>
        <dbReference type="SAM" id="MobiDB-lite"/>
    </source>
</evidence>
<dbReference type="Pfam" id="PF00439">
    <property type="entry name" value="Bromodomain"/>
    <property type="match status" value="1"/>
</dbReference>
<dbReference type="PROSITE" id="PS50014">
    <property type="entry name" value="BROMODOMAIN_2"/>
    <property type="match status" value="1"/>
</dbReference>
<dbReference type="PRINTS" id="PR00503">
    <property type="entry name" value="BROMODOMAIN"/>
</dbReference>
<organism evidence="6 7">
    <name type="scientific">Mucor lusitanicus CBS 277.49</name>
    <dbReference type="NCBI Taxonomy" id="747725"/>
    <lineage>
        <taxon>Eukaryota</taxon>
        <taxon>Fungi</taxon>
        <taxon>Fungi incertae sedis</taxon>
        <taxon>Mucoromycota</taxon>
        <taxon>Mucoromycotina</taxon>
        <taxon>Mucoromycetes</taxon>
        <taxon>Mucorales</taxon>
        <taxon>Mucorineae</taxon>
        <taxon>Mucoraceae</taxon>
        <taxon>Mucor</taxon>
    </lineage>
</organism>
<evidence type="ECO:0000313" key="6">
    <source>
        <dbReference type="EMBL" id="OAC97560.1"/>
    </source>
</evidence>
<feature type="compositionally biased region" description="Low complexity" evidence="4">
    <location>
        <begin position="142"/>
        <end position="164"/>
    </location>
</feature>
<dbReference type="SUPFAM" id="SSF47370">
    <property type="entry name" value="Bromodomain"/>
    <property type="match status" value="1"/>
</dbReference>
<dbReference type="PANTHER" id="PTHR15398">
    <property type="entry name" value="BROMODOMAIN-CONTAINING PROTEIN 8"/>
    <property type="match status" value="1"/>
</dbReference>
<reference evidence="6 7" key="1">
    <citation type="submission" date="2015-06" db="EMBL/GenBank/DDBJ databases">
        <title>Expansion of signal transduction pathways in fungi by whole-genome duplication.</title>
        <authorList>
            <consortium name="DOE Joint Genome Institute"/>
            <person name="Corrochano L.M."/>
            <person name="Kuo A."/>
            <person name="Marcet-Houben M."/>
            <person name="Polaino S."/>
            <person name="Salamov A."/>
            <person name="Villalobos J.M."/>
            <person name="Alvarez M.I."/>
            <person name="Avalos J."/>
            <person name="Benito E.P."/>
            <person name="Benoit I."/>
            <person name="Burger G."/>
            <person name="Camino L.P."/>
            <person name="Canovas D."/>
            <person name="Cerda-Olmedo E."/>
            <person name="Cheng J.-F."/>
            <person name="Dominguez A."/>
            <person name="Elias M."/>
            <person name="Eslava A.P."/>
            <person name="Glaser F."/>
            <person name="Grimwood J."/>
            <person name="Gutierrez G."/>
            <person name="Heitman J."/>
            <person name="Henrissat B."/>
            <person name="Iturriaga E.A."/>
            <person name="Lang B.F."/>
            <person name="Lavin J.L."/>
            <person name="Lee S."/>
            <person name="Li W."/>
            <person name="Lindquist E."/>
            <person name="Lopez-Garcia S."/>
            <person name="Luque E.M."/>
            <person name="Marcos A.T."/>
            <person name="Martin J."/>
            <person name="Mccluskey K."/>
            <person name="Medina H.R."/>
            <person name="Miralles-Duran A."/>
            <person name="Miyazaki A."/>
            <person name="Munoz-Torres E."/>
            <person name="Oguiza J.A."/>
            <person name="Ohm R."/>
            <person name="Olmedo M."/>
            <person name="Orejas M."/>
            <person name="Ortiz-Castellanos L."/>
            <person name="Pisabarro A.G."/>
            <person name="Rodriguez-Romero J."/>
            <person name="Ruiz-Herrera J."/>
            <person name="Ruiz-Vazquez R."/>
            <person name="Sanz C."/>
            <person name="Schackwitz W."/>
            <person name="Schmutz J."/>
            <person name="Shahriari M."/>
            <person name="Shelest E."/>
            <person name="Silva-Franco F."/>
            <person name="Soanes D."/>
            <person name="Syed K."/>
            <person name="Tagua V.G."/>
            <person name="Talbot N.J."/>
            <person name="Thon M."/>
            <person name="De Vries R.P."/>
            <person name="Wiebenga A."/>
            <person name="Yadav J.S."/>
            <person name="Braun E.L."/>
            <person name="Baker S."/>
            <person name="Garre V."/>
            <person name="Horwitz B."/>
            <person name="Torres-Martinez S."/>
            <person name="Idnurm A."/>
            <person name="Herrera-Estrella A."/>
            <person name="Gabaldon T."/>
            <person name="Grigoriev I.V."/>
        </authorList>
    </citation>
    <scope>NUCLEOTIDE SEQUENCE [LARGE SCALE GENOMIC DNA]</scope>
    <source>
        <strain evidence="6 7">CBS 277.49</strain>
    </source>
</reference>
<keyword evidence="6" id="KW-0238">DNA-binding</keyword>
<protein>
    <submittedName>
        <fullName evidence="6">Homeodomain-like DNA binding domain-containing transcription factor</fullName>
    </submittedName>
</protein>
<dbReference type="Proteomes" id="UP000077051">
    <property type="component" value="Unassembled WGS sequence"/>
</dbReference>
<dbReference type="SMART" id="SM00297">
    <property type="entry name" value="BROMO"/>
    <property type="match status" value="1"/>
</dbReference>
<gene>
    <name evidence="6" type="ORF">MUCCIDRAFT_116337</name>
</gene>
<dbReference type="Gene3D" id="1.20.920.10">
    <property type="entry name" value="Bromodomain-like"/>
    <property type="match status" value="1"/>
</dbReference>
<dbReference type="STRING" id="747725.A0A168GCX3"/>
<keyword evidence="3" id="KW-0175">Coiled coil</keyword>
<keyword evidence="1 2" id="KW-0103">Bromodomain</keyword>
<proteinExistence type="predicted"/>
<dbReference type="GO" id="GO:0035267">
    <property type="term" value="C:NuA4 histone acetyltransferase complex"/>
    <property type="evidence" value="ECO:0007669"/>
    <property type="project" value="TreeGrafter"/>
</dbReference>
<feature type="domain" description="Bromo" evidence="5">
    <location>
        <begin position="332"/>
        <end position="402"/>
    </location>
</feature>
<keyword evidence="7" id="KW-1185">Reference proteome</keyword>
<sequence length="434" mass="49524">MSSHNEWTILEKLLLTQAVYKYGENMWFQVARVIKQHDLVQLQGIERAPDFYSQKNCSYQYYVLVENLQAESQALRHDIKNDMPVVVRLARHLYMQRVEEIKSKLAQEQQEFNRLATEIHAIQSGEWDAKLKPDPAFEPVENADASSSSNAIDNQQPETTPMTEQQEESEAKENRLAAVTDVSKETDDPTLILQENRLKRTSSDANVQEPHQMKRSRLNDSHHQEDHDVLSTAVSQVPAVINEEKNVHLQQGSVVEEHTNQQPLGVIPQASESHLSPISNKIATATPEDDDLTGGGGGGSEANTPTASSKRNSEARQKAWQKNINLLWQEIANHKNGTMFMNPIKKSWAPMYDEVVKQPLYLKTIKNRVRDGIVKTTTEFERDIVLMLTNSLMYNKEGTEMYLMAQDMLEDVREQLRLFKSADSFSASFWESEQ</sequence>
<dbReference type="InterPro" id="IPR001487">
    <property type="entry name" value="Bromodomain"/>
</dbReference>
<dbReference type="GO" id="GO:0006325">
    <property type="term" value="P:chromatin organization"/>
    <property type="evidence" value="ECO:0007669"/>
    <property type="project" value="UniProtKB-ARBA"/>
</dbReference>
<evidence type="ECO:0000256" key="2">
    <source>
        <dbReference type="PROSITE-ProRule" id="PRU00035"/>
    </source>
</evidence>